<evidence type="ECO:0000256" key="3">
    <source>
        <dbReference type="ARBA" id="ARBA00022741"/>
    </source>
</evidence>
<reference evidence="6 7" key="1">
    <citation type="submission" date="2017-08" db="EMBL/GenBank/DDBJ databases">
        <title>Genomic and metabolic characterisation of spoilage-associated Pseudomonas species.</title>
        <authorList>
            <person name="Stanborough T."/>
            <person name="Fegan N."/>
            <person name="Powell S.M."/>
            <person name="Singh T."/>
            <person name="Tamplin M.L."/>
            <person name="Chandry P.S."/>
        </authorList>
    </citation>
    <scope>NUCLEOTIDE SEQUENCE [LARGE SCALE GENOMIC DNA]</scope>
    <source>
        <strain evidence="6 7">F1820</strain>
    </source>
</reference>
<keyword evidence="3" id="KW-0547">Nucleotide-binding</keyword>
<dbReference type="PANTHER" id="PTHR43107">
    <property type="entry name" value="LONG-CHAIN FATTY ACID TRANSPORT PROTEIN"/>
    <property type="match status" value="1"/>
</dbReference>
<dbReference type="Gene3D" id="3.30.300.30">
    <property type="match status" value="1"/>
</dbReference>
<keyword evidence="4" id="KW-0067">ATP-binding</keyword>
<protein>
    <submittedName>
        <fullName evidence="6">Long-chain-acyl-CoA synthetase</fullName>
    </submittedName>
</protein>
<dbReference type="Pfam" id="PF00501">
    <property type="entry name" value="AMP-binding"/>
    <property type="match status" value="1"/>
</dbReference>
<dbReference type="Gene3D" id="3.40.50.12780">
    <property type="entry name" value="N-terminal domain of ligase-like"/>
    <property type="match status" value="1"/>
</dbReference>
<evidence type="ECO:0000259" key="5">
    <source>
        <dbReference type="Pfam" id="PF00501"/>
    </source>
</evidence>
<dbReference type="InterPro" id="IPR020845">
    <property type="entry name" value="AMP-binding_CS"/>
</dbReference>
<dbReference type="GO" id="GO:0005886">
    <property type="term" value="C:plasma membrane"/>
    <property type="evidence" value="ECO:0007669"/>
    <property type="project" value="TreeGrafter"/>
</dbReference>
<dbReference type="PROSITE" id="PS00455">
    <property type="entry name" value="AMP_BINDING"/>
    <property type="match status" value="1"/>
</dbReference>
<evidence type="ECO:0000256" key="4">
    <source>
        <dbReference type="ARBA" id="ARBA00022840"/>
    </source>
</evidence>
<dbReference type="AlphaFoldDB" id="A0A266LTR9"/>
<dbReference type="GO" id="GO:0005324">
    <property type="term" value="F:long-chain fatty acid transmembrane transporter activity"/>
    <property type="evidence" value="ECO:0007669"/>
    <property type="project" value="TreeGrafter"/>
</dbReference>
<gene>
    <name evidence="6" type="ORF">CJF43_11720</name>
</gene>
<dbReference type="FunFam" id="3.30.300.30:FF:000002">
    <property type="entry name" value="Long-chain fatty acid transport protein 1"/>
    <property type="match status" value="1"/>
</dbReference>
<name>A0A266LTR9_PSEFR</name>
<keyword evidence="2" id="KW-0436">Ligase</keyword>
<dbReference type="EMBL" id="NQKL01000008">
    <property type="protein sequence ID" value="OZY41429.1"/>
    <property type="molecule type" value="Genomic_DNA"/>
</dbReference>
<dbReference type="InterPro" id="IPR000873">
    <property type="entry name" value="AMP-dep_synth/lig_dom"/>
</dbReference>
<feature type="domain" description="AMP-dependent synthetase/ligase" evidence="5">
    <location>
        <begin position="49"/>
        <end position="378"/>
    </location>
</feature>
<accession>A0A266LTR9</accession>
<evidence type="ECO:0000256" key="1">
    <source>
        <dbReference type="ARBA" id="ARBA00006432"/>
    </source>
</evidence>
<comment type="similarity">
    <text evidence="1">Belongs to the ATP-dependent AMP-binding enzyme family.</text>
</comment>
<dbReference type="GO" id="GO:0005524">
    <property type="term" value="F:ATP binding"/>
    <property type="evidence" value="ECO:0007669"/>
    <property type="project" value="UniProtKB-KW"/>
</dbReference>
<dbReference type="InterPro" id="IPR045851">
    <property type="entry name" value="AMP-bd_C_sf"/>
</dbReference>
<dbReference type="Proteomes" id="UP000216113">
    <property type="component" value="Unassembled WGS sequence"/>
</dbReference>
<evidence type="ECO:0000313" key="6">
    <source>
        <dbReference type="EMBL" id="OZY41429.1"/>
    </source>
</evidence>
<comment type="caution">
    <text evidence="6">The sequence shown here is derived from an EMBL/GenBank/DDBJ whole genome shotgun (WGS) entry which is preliminary data.</text>
</comment>
<dbReference type="GO" id="GO:0044539">
    <property type="term" value="P:long-chain fatty acid import into cell"/>
    <property type="evidence" value="ECO:0007669"/>
    <property type="project" value="TreeGrafter"/>
</dbReference>
<organism evidence="6 7">
    <name type="scientific">Pseudomonas fragi</name>
    <dbReference type="NCBI Taxonomy" id="296"/>
    <lineage>
        <taxon>Bacteria</taxon>
        <taxon>Pseudomonadati</taxon>
        <taxon>Pseudomonadota</taxon>
        <taxon>Gammaproteobacteria</taxon>
        <taxon>Pseudomonadales</taxon>
        <taxon>Pseudomonadaceae</taxon>
        <taxon>Pseudomonas</taxon>
    </lineage>
</organism>
<evidence type="ECO:0000313" key="7">
    <source>
        <dbReference type="Proteomes" id="UP000216113"/>
    </source>
</evidence>
<sequence>MNDFNNATLLSSAERGVVPREQTQAILDLRAAASARIKPADRYTLADRLEEQALRHGERPFIIYGEQHLSYARINARADRLAHVLYARGLRPGDVCALAMENRPEFFCCWFALAKLGVVVGFVNTQVSGRPLVHALQAIDAKAMLVGEEVLGNVLATQGLPPVPLWLVADAEQPWTADMPSQVDTGLAQALATAPDTPWPRELRADLRAESPCLLIFTSGTTGLPKAARYSHMRWMSTGDIMEITLQTTTHDVFYCCLPLYHGAAATSVTSTALKTGAAIVVRRKFSVREFWGDLRKHQVSVFQYIGEICRYLLNQPEVAGEREHSLRCMLGAGLTRETWQNWLRRFGPIQVFEGWGSTESNTNVVNVDNYLGACGRVPYWEKSNLRLVRYDVETDSHPRDENGFYQLCETGEVGEALGFIIDHPDIGGGRFEGYTCAQATAGKIRRNVFREGDAYWCSGDLLRFDEDGYLYFIDRIGDTFRWKSENVSTLEVAAALGDFEGLELINIYGVQVPGQEGRAGMAAVLMQPARDFDPQAFYALTEASLPRYAAPVFVRVSAAADLTSTFKLRKVDLQRQGYAPAAFSDPLFIRDDSSRSYVPYSAQVLERIGLAAFVGDAGQ</sequence>
<dbReference type="SUPFAM" id="SSF56801">
    <property type="entry name" value="Acetyl-CoA synthetase-like"/>
    <property type="match status" value="1"/>
</dbReference>
<dbReference type="PANTHER" id="PTHR43107:SF15">
    <property type="entry name" value="FATTY ACID TRANSPORT PROTEIN 3, ISOFORM A"/>
    <property type="match status" value="1"/>
</dbReference>
<dbReference type="NCBIfam" id="NF006134">
    <property type="entry name" value="PRK08279.1"/>
    <property type="match status" value="1"/>
</dbReference>
<proteinExistence type="inferred from homology"/>
<dbReference type="InterPro" id="IPR042099">
    <property type="entry name" value="ANL_N_sf"/>
</dbReference>
<dbReference type="RefSeq" id="WP_095029316.1">
    <property type="nucleotide sequence ID" value="NZ_NQKL01000008.1"/>
</dbReference>
<evidence type="ECO:0000256" key="2">
    <source>
        <dbReference type="ARBA" id="ARBA00022598"/>
    </source>
</evidence>
<dbReference type="GO" id="GO:0004467">
    <property type="term" value="F:long-chain fatty acid-CoA ligase activity"/>
    <property type="evidence" value="ECO:0007669"/>
    <property type="project" value="TreeGrafter"/>
</dbReference>